<sequence>MQPYSNTTVLTGPVAPVDDTPFGDVIADTAGVHAGIDLIREGLLLLATDHLPLDRIPTILATLAGGADGTDQAPDLLTAIGHLVARLSDPAANQVLLDLPEQRQKDVERQGEQALYRLTDPWLREPASEAAALIDGI</sequence>
<accession>D0UZ75</accession>
<dbReference type="EMBL" id="GQ983381">
    <property type="protein sequence ID" value="ACX85527.1"/>
    <property type="molecule type" value="Genomic_DNA"/>
</dbReference>
<gene>
    <name evidence="1" type="ORF">pCQ3.26</name>
</gene>
<name>D0UZ75_9ACTN</name>
<dbReference type="AlphaFoldDB" id="D0UZ75"/>
<evidence type="ECO:0000313" key="1">
    <source>
        <dbReference type="EMBL" id="ACX85527.1"/>
    </source>
</evidence>
<proteinExistence type="predicted"/>
<organism evidence="1">
    <name type="scientific">Streptomyces sp. W9</name>
    <dbReference type="NCBI Taxonomy" id="682410"/>
    <lineage>
        <taxon>Bacteria</taxon>
        <taxon>Bacillati</taxon>
        <taxon>Actinomycetota</taxon>
        <taxon>Actinomycetes</taxon>
        <taxon>Kitasatosporales</taxon>
        <taxon>Streptomycetaceae</taxon>
        <taxon>Streptomyces</taxon>
    </lineage>
</organism>
<dbReference type="RefSeq" id="WP_012840412.1">
    <property type="nucleotide sequence ID" value="NC_013449.1"/>
</dbReference>
<geneLocation type="plasmid" evidence="1">
    <name>pCQ3</name>
</geneLocation>
<protein>
    <submittedName>
        <fullName evidence="1">PCQ3_26</fullName>
    </submittedName>
</protein>
<reference evidence="1" key="1">
    <citation type="journal article" date="2010" name="J. Bacteriol.">
        <title>Characterization of the replication, transfer, and plasmid/lytic phage cycle of the Streptomyces plasmid-phage pZL12.</title>
        <authorList>
            <person name="Zhong L."/>
            <person name="Cheng Q."/>
            <person name="Tian X."/>
            <person name="Zhao L."/>
            <person name="Qin Z."/>
        </authorList>
    </citation>
    <scope>NUCLEOTIDE SEQUENCE</scope>
    <source>
        <strain evidence="1">W9</strain>
        <plasmid evidence="1">pCQ3</plasmid>
    </source>
</reference>
<keyword evidence="1" id="KW-0614">Plasmid</keyword>